<dbReference type="PATRIC" id="fig|13035.3.peg.3268"/>
<dbReference type="InterPro" id="IPR016040">
    <property type="entry name" value="NAD(P)-bd_dom"/>
</dbReference>
<dbReference type="RefSeq" id="WP_015230408.1">
    <property type="nucleotide sequence ID" value="NC_019780.1"/>
</dbReference>
<dbReference type="InterPro" id="IPR008979">
    <property type="entry name" value="Galactose-bd-like_sf"/>
</dbReference>
<dbReference type="KEGG" id="dsl:Dacsa_2868"/>
<dbReference type="eggNOG" id="COG0702">
    <property type="taxonomic scope" value="Bacteria"/>
</dbReference>
<dbReference type="AlphaFoldDB" id="K9YZ72"/>
<dbReference type="PANTHER" id="PTHR15020">
    <property type="entry name" value="FLAVIN REDUCTASE-RELATED"/>
    <property type="match status" value="1"/>
</dbReference>
<name>K9YZ72_DACS8</name>
<sequence>MVLETIFAMSQQKSWEITRFLKTLTYFDVIPFLNNIPVIKEMILGQESIAQPSFSPQKGTILVAGATGGVGKRVVQRLQQQNYSVRVLVRSIDRSRSIVGENLDFYEGDITISDSLKPELMKNVTGIICCTGTRIQPVEGDTENREKYYQGVKFYEPEVAESTPEAVEYKGIKNLVQLAYQEMQDSSYLPIFNFRNATEEIKSIWGALDDVVMGGVSESGFYLDHQKAVFSGNVSTENNGGFASVRTKNFESPLNLSGYQGIYLRVKGDGNRYKFFLRCDSSWDGIGYAYSFDTQKDVWLDIYVPFAELTPVFRAKTMNDAPPLDASQINSMQLMLSKFEYDKQLNPYFNPGQFRLEVEEIKAYREGKTPQFIMISSAGVTRPGRTDLDLSQEPPAVQMNEQLGGLLTWKLAGENSIRESGLRYTIIRPCALTEETEKEGLYFEQGDTLKGQVSRETIADLCLLLLKTPEAVNKTFEAAKSSEFNSPEMWRQKLSQLTTDS</sequence>
<feature type="domain" description="NADH:ubiquinone oxidoreductase intermediate-associated protein 30" evidence="1">
    <location>
        <begin position="193"/>
        <end position="358"/>
    </location>
</feature>
<evidence type="ECO:0000313" key="3">
    <source>
        <dbReference type="EMBL" id="AFZ51428.1"/>
    </source>
</evidence>
<organism evidence="3 4">
    <name type="scientific">Dactylococcopsis salina (strain PCC 8305)</name>
    <name type="common">Myxobactron salinum</name>
    <dbReference type="NCBI Taxonomy" id="13035"/>
    <lineage>
        <taxon>Bacteria</taxon>
        <taxon>Bacillati</taxon>
        <taxon>Cyanobacteriota</taxon>
        <taxon>Cyanophyceae</taxon>
        <taxon>Nodosilineales</taxon>
        <taxon>Cymatolegaceae</taxon>
        <taxon>Dactylococcopsis</taxon>
    </lineage>
</organism>
<dbReference type="EMBL" id="CP003944">
    <property type="protein sequence ID" value="AFZ51428.1"/>
    <property type="molecule type" value="Genomic_DNA"/>
</dbReference>
<evidence type="ECO:0000259" key="1">
    <source>
        <dbReference type="Pfam" id="PF08547"/>
    </source>
</evidence>
<evidence type="ECO:0000259" key="2">
    <source>
        <dbReference type="Pfam" id="PF13460"/>
    </source>
</evidence>
<dbReference type="Gene3D" id="3.40.50.720">
    <property type="entry name" value="NAD(P)-binding Rossmann-like Domain"/>
    <property type="match status" value="2"/>
</dbReference>
<feature type="domain" description="NAD(P)-binding" evidence="2">
    <location>
        <begin position="65"/>
        <end position="188"/>
    </location>
</feature>
<dbReference type="STRING" id="13035.Dacsa_2868"/>
<dbReference type="InterPro" id="IPR013857">
    <property type="entry name" value="NADH-UbQ_OxRdtase-assoc_prot30"/>
</dbReference>
<gene>
    <name evidence="3" type="ORF">Dacsa_2868</name>
</gene>
<reference evidence="3" key="1">
    <citation type="submission" date="2012-04" db="EMBL/GenBank/DDBJ databases">
        <title>Finished genome of Dactylococcopsis salina PCC 8305.</title>
        <authorList>
            <consortium name="US DOE Joint Genome Institute"/>
            <person name="Gugger M."/>
            <person name="Coursin T."/>
            <person name="Rippka R."/>
            <person name="Tandeau De Marsac N."/>
            <person name="Huntemann M."/>
            <person name="Wei C.-L."/>
            <person name="Han J."/>
            <person name="Detter J.C."/>
            <person name="Han C."/>
            <person name="Tapia R."/>
            <person name="Daligault H."/>
            <person name="Chen A."/>
            <person name="Krypides N."/>
            <person name="Mavromatis K."/>
            <person name="Markowitz V."/>
            <person name="Szeto E."/>
            <person name="Ivanova N."/>
            <person name="Ovchinnikova G."/>
            <person name="Pagani I."/>
            <person name="Pati A."/>
            <person name="Goodwin L."/>
            <person name="Peters L."/>
            <person name="Pitluck S."/>
            <person name="Woyke T."/>
            <person name="Kerfeld C."/>
        </authorList>
    </citation>
    <scope>NUCLEOTIDE SEQUENCE [LARGE SCALE GENOMIC DNA]</scope>
    <source>
        <strain evidence="3">PCC 8305</strain>
    </source>
</reference>
<dbReference type="Pfam" id="PF13460">
    <property type="entry name" value="NAD_binding_10"/>
    <property type="match status" value="2"/>
</dbReference>
<proteinExistence type="predicted"/>
<dbReference type="HOGENOM" id="CLU_029746_1_1_3"/>
<protein>
    <submittedName>
        <fullName evidence="3">NAD dependent epimerase/dehydratase family protein</fullName>
    </submittedName>
</protein>
<keyword evidence="4" id="KW-1185">Reference proteome</keyword>
<feature type="domain" description="NAD(P)-binding" evidence="2">
    <location>
        <begin position="361"/>
        <end position="469"/>
    </location>
</feature>
<evidence type="ECO:0000313" key="4">
    <source>
        <dbReference type="Proteomes" id="UP000010482"/>
    </source>
</evidence>
<dbReference type="SUPFAM" id="SSF49785">
    <property type="entry name" value="Galactose-binding domain-like"/>
    <property type="match status" value="1"/>
</dbReference>
<dbReference type="Pfam" id="PF08547">
    <property type="entry name" value="CIA30"/>
    <property type="match status" value="1"/>
</dbReference>
<accession>K9YZ72</accession>
<dbReference type="PANTHER" id="PTHR15020:SF50">
    <property type="entry name" value="UPF0659 PROTEIN YMR090W"/>
    <property type="match status" value="1"/>
</dbReference>
<dbReference type="Proteomes" id="UP000010482">
    <property type="component" value="Chromosome"/>
</dbReference>
<dbReference type="SUPFAM" id="SSF51735">
    <property type="entry name" value="NAD(P)-binding Rossmann-fold domains"/>
    <property type="match status" value="1"/>
</dbReference>
<dbReference type="InterPro" id="IPR036291">
    <property type="entry name" value="NAD(P)-bd_dom_sf"/>
</dbReference>